<dbReference type="PANTHER" id="PTHR10663:SF388">
    <property type="entry name" value="GOLGI-SPECIFIC BREFELDIN A-RESISTANCE GUANINE NUCLEOTIDE EXCHANGE FACTOR 1"/>
    <property type="match status" value="1"/>
</dbReference>
<feature type="compositionally biased region" description="Pro residues" evidence="1">
    <location>
        <begin position="1496"/>
        <end position="1508"/>
    </location>
</feature>
<name>A0A0H2S0A8_9AGAM</name>
<accession>A0A0H2S0A8</accession>
<dbReference type="InterPro" id="IPR023394">
    <property type="entry name" value="Sec7_C_sf"/>
</dbReference>
<reference evidence="3 4" key="1">
    <citation type="submission" date="2015-04" db="EMBL/GenBank/DDBJ databases">
        <title>Complete genome sequence of Schizopora paradoxa KUC8140, a cosmopolitan wood degrader in East Asia.</title>
        <authorList>
            <consortium name="DOE Joint Genome Institute"/>
            <person name="Min B."/>
            <person name="Park H."/>
            <person name="Jang Y."/>
            <person name="Kim J.-J."/>
            <person name="Kim K.H."/>
            <person name="Pangilinan J."/>
            <person name="Lipzen A."/>
            <person name="Riley R."/>
            <person name="Grigoriev I.V."/>
            <person name="Spatafora J.W."/>
            <person name="Choi I.-G."/>
        </authorList>
    </citation>
    <scope>NUCLEOTIDE SEQUENCE [LARGE SCALE GENOMIC DNA]</scope>
    <source>
        <strain evidence="3 4">KUC8140</strain>
    </source>
</reference>
<feature type="domain" description="SEC7" evidence="2">
    <location>
        <begin position="575"/>
        <end position="767"/>
    </location>
</feature>
<dbReference type="Gene3D" id="1.10.220.20">
    <property type="match status" value="1"/>
</dbReference>
<organism evidence="3 4">
    <name type="scientific">Schizopora paradoxa</name>
    <dbReference type="NCBI Taxonomy" id="27342"/>
    <lineage>
        <taxon>Eukaryota</taxon>
        <taxon>Fungi</taxon>
        <taxon>Dikarya</taxon>
        <taxon>Basidiomycota</taxon>
        <taxon>Agaricomycotina</taxon>
        <taxon>Agaricomycetes</taxon>
        <taxon>Hymenochaetales</taxon>
        <taxon>Schizoporaceae</taxon>
        <taxon>Schizopora</taxon>
    </lineage>
</organism>
<dbReference type="InterPro" id="IPR035999">
    <property type="entry name" value="Sec7_dom_sf"/>
</dbReference>
<feature type="region of interest" description="Disordered" evidence="1">
    <location>
        <begin position="440"/>
        <end position="473"/>
    </location>
</feature>
<dbReference type="PROSITE" id="PS50190">
    <property type="entry name" value="SEC7"/>
    <property type="match status" value="1"/>
</dbReference>
<evidence type="ECO:0000313" key="3">
    <source>
        <dbReference type="EMBL" id="KLO10421.1"/>
    </source>
</evidence>
<dbReference type="STRING" id="27342.A0A0H2S0A8"/>
<dbReference type="Pfam" id="PF01369">
    <property type="entry name" value="Sec7"/>
    <property type="match status" value="1"/>
</dbReference>
<dbReference type="FunCoup" id="A0A0H2S0A8">
    <property type="interactions" value="569"/>
</dbReference>
<dbReference type="InterPro" id="IPR056604">
    <property type="entry name" value="GBF1-like_TPR"/>
</dbReference>
<feature type="compositionally biased region" description="Polar residues" evidence="1">
    <location>
        <begin position="1509"/>
        <end position="1518"/>
    </location>
</feature>
<dbReference type="InterPro" id="IPR032691">
    <property type="entry name" value="Mon2/Sec7/BIG1-like_HUS"/>
</dbReference>
<dbReference type="GO" id="GO:0005794">
    <property type="term" value="C:Golgi apparatus"/>
    <property type="evidence" value="ECO:0007669"/>
    <property type="project" value="UniProtKB-ARBA"/>
</dbReference>
<gene>
    <name evidence="3" type="ORF">SCHPADRAFT_999591</name>
</gene>
<dbReference type="PANTHER" id="PTHR10663">
    <property type="entry name" value="GUANYL-NUCLEOTIDE EXCHANGE FACTOR"/>
    <property type="match status" value="1"/>
</dbReference>
<dbReference type="GO" id="GO:0032012">
    <property type="term" value="P:regulation of ARF protein signal transduction"/>
    <property type="evidence" value="ECO:0007669"/>
    <property type="project" value="InterPro"/>
</dbReference>
<feature type="compositionally biased region" description="Polar residues" evidence="1">
    <location>
        <begin position="265"/>
        <end position="283"/>
    </location>
</feature>
<feature type="region of interest" description="Disordered" evidence="1">
    <location>
        <begin position="265"/>
        <end position="303"/>
    </location>
</feature>
<dbReference type="InterPro" id="IPR016024">
    <property type="entry name" value="ARM-type_fold"/>
</dbReference>
<dbReference type="CDD" id="cd00171">
    <property type="entry name" value="Sec7"/>
    <property type="match status" value="1"/>
</dbReference>
<keyword evidence="4" id="KW-1185">Reference proteome</keyword>
<dbReference type="SUPFAM" id="SSF48425">
    <property type="entry name" value="Sec7 domain"/>
    <property type="match status" value="1"/>
</dbReference>
<dbReference type="Proteomes" id="UP000053477">
    <property type="component" value="Unassembled WGS sequence"/>
</dbReference>
<sequence length="1518" mass="169157">MGTNVELAVSKRHILCSEILSVTSVMRKNSRWSSNAQTAVYSARDDSLAASLGLRRAGPNTESTTVTARREVQLMSGFVELDRTAKGTDDIESMSLHSIFTPFLAMIRSPLSTGPITSASLAALQKFFVSGFVSTDSPDLEVALSDLSNAVSHCKFEASDASGDEVALFRIMAVIRECMCGPFSDKLGDVEVCEMLETVLTTCCQMRLSEILRRFAESTMDAIVRQIFRRLCTLDPVEEENKLSMNEAASTPDELRMNVQALPQTQEGIETSTEVPEKSTSPGASLEVPEEADPRSPSSSSMSKVEYGLPSIIELMRVLINILDPNDRLHTDSTRLAALRTLNTIIEVSGSHIGQYPSLMSLIQDHGCKYLFQLARSENQAVLYMALRVISVMFETMRGHLKLQQELFLAFAIDRLAPSALSKAQVAALVQQKGLLGSPRPGTPVINSPGVASDPSEETEGEAAHRSRPPVVPAKGETRELMLEILVNMARHPSFMVDLYANYDCDINCEDLFERLMDFLTKGVYTLTSPAGHELKQQPSQFLCLEMLLDFINHMSERASGSAESWTCGPPLPEELLQTKSRKRLVITGASRFNTKPKVGLSFLEENKLIYSDLSDTVDRPTSLARFLKSCSRIDKRLLGDFLGRPENVDVLRAFIRLFDFKGKPVSDAIRELLESFRLPGEGQQIDRITQVFAEVYFAANPEVIKSQDAMYILAFSVIMLNTDLHNPQNRKRMTVEDYRRNLRGVNGGEDFPAELLNSVYNSIRKTEIVMPEEHTGQVGFEYAWKELLSRTNSTGLFRSCNSREFDMTMFKAVWKIAITAIAFAFTTFDDDYTVQRAITGFRQCATLAEQFNLPEVFDYVVISLSQVTGLIPESLMTRVPHYPVVEVESQNATVSSLSINFGTNLKGQLAAVVLFTIINGHGNAIREGWTQIFEIFQTLFLHSLLPRKMLELESFLTSIPLHGKEAPRPQGRGDGGLLSALSSYLLTPYNAEAEPIPEATDTEVENTLCTIDCISACRLDELYSQVVTLDREALISAIRSLEALAHERTVARLKQEMDELLTPNSPRPGRQSGGQHLQALPYDPASVYLLETMVRIASRTPQYIEDCWSVVFEHMSAVLSSSVSYSTILVERTVAGLWALCLIIADKPSMRDQLYVSLDLLANLPLQVVNHVGEQVILGLVSLAKTRREVISSQTEWNMVFALIRNAMRQPAALRIAFDLTVSLASDGSEQCVTIDNFVGLVGLLDEFAVSANQAVENSGGQVDKRKASESPLEAAVKRGRQAVEIIFELRKFITQFKNSGCTPEQVWKQCCLPLLSALAKQSTNASREIRHTALINLQRLLLGQQHIFKDDSVDHSEVVFNRILFPLIDDLLKPQVFVRDTRGIPETRLRASTLLCKLFMQDEINEAAKEKDIRILWIQILDLLDRLMNVDKRDQLHEAVPESLKNVILVMNASDLLVAEGVPNRTERQRQLWDATHERMERFLPGFLDEIIPPVPQPEAIPPPSPATNETPQNTP</sequence>
<dbReference type="SUPFAM" id="SSF48371">
    <property type="entry name" value="ARM repeat"/>
    <property type="match status" value="1"/>
</dbReference>
<proteinExistence type="predicted"/>
<evidence type="ECO:0000313" key="4">
    <source>
        <dbReference type="Proteomes" id="UP000053477"/>
    </source>
</evidence>
<dbReference type="FunFam" id="1.10.1000.11:FF:000002">
    <property type="entry name" value="Cytohesin 1"/>
    <property type="match status" value="1"/>
</dbReference>
<dbReference type="InParanoid" id="A0A0H2S0A8"/>
<dbReference type="InterPro" id="IPR000904">
    <property type="entry name" value="Sec7_dom"/>
</dbReference>
<evidence type="ECO:0000259" key="2">
    <source>
        <dbReference type="PROSITE" id="PS50190"/>
    </source>
</evidence>
<dbReference type="Gene3D" id="1.10.1000.11">
    <property type="entry name" value="Arf Nucleotide-binding Site Opener,domain 2"/>
    <property type="match status" value="1"/>
</dbReference>
<dbReference type="Pfam" id="PF12783">
    <property type="entry name" value="Sec7-like_HUS"/>
    <property type="match status" value="2"/>
</dbReference>
<feature type="region of interest" description="Disordered" evidence="1">
    <location>
        <begin position="1496"/>
        <end position="1518"/>
    </location>
</feature>
<evidence type="ECO:0000256" key="1">
    <source>
        <dbReference type="SAM" id="MobiDB-lite"/>
    </source>
</evidence>
<dbReference type="SMART" id="SM00222">
    <property type="entry name" value="Sec7"/>
    <property type="match status" value="1"/>
</dbReference>
<protein>
    <submittedName>
        <fullName evidence="3">Sec7-domain-containing protein</fullName>
    </submittedName>
</protein>
<dbReference type="Pfam" id="PF23325">
    <property type="entry name" value="TPR_28"/>
    <property type="match status" value="1"/>
</dbReference>
<dbReference type="GO" id="GO:0016192">
    <property type="term" value="P:vesicle-mediated transport"/>
    <property type="evidence" value="ECO:0007669"/>
    <property type="project" value="UniProtKB-ARBA"/>
</dbReference>
<dbReference type="EMBL" id="KQ086027">
    <property type="protein sequence ID" value="KLO10421.1"/>
    <property type="molecule type" value="Genomic_DNA"/>
</dbReference>
<dbReference type="OrthoDB" id="10258608at2759"/>
<dbReference type="GO" id="GO:0005085">
    <property type="term" value="F:guanyl-nucleotide exchange factor activity"/>
    <property type="evidence" value="ECO:0007669"/>
    <property type="project" value="InterPro"/>
</dbReference>